<comment type="caution">
    <text evidence="2">The sequence shown here is derived from an EMBL/GenBank/DDBJ whole genome shotgun (WGS) entry which is preliminary data.</text>
</comment>
<reference evidence="2 3" key="1">
    <citation type="journal article" date="2015" name="Genome Announc.">
        <title>Expanding the biotechnology potential of lactobacilli through comparative genomics of 213 strains and associated genera.</title>
        <authorList>
            <person name="Sun Z."/>
            <person name="Harris H.M."/>
            <person name="McCann A."/>
            <person name="Guo C."/>
            <person name="Argimon S."/>
            <person name="Zhang W."/>
            <person name="Yang X."/>
            <person name="Jeffery I.B."/>
            <person name="Cooney J.C."/>
            <person name="Kagawa T.F."/>
            <person name="Liu W."/>
            <person name="Song Y."/>
            <person name="Salvetti E."/>
            <person name="Wrobel A."/>
            <person name="Rasinkangas P."/>
            <person name="Parkhill J."/>
            <person name="Rea M.C."/>
            <person name="O'Sullivan O."/>
            <person name="Ritari J."/>
            <person name="Douillard F.P."/>
            <person name="Paul Ross R."/>
            <person name="Yang R."/>
            <person name="Briner A.E."/>
            <person name="Felis G.E."/>
            <person name="de Vos W.M."/>
            <person name="Barrangou R."/>
            <person name="Klaenhammer T.R."/>
            <person name="Caufield P.W."/>
            <person name="Cui Y."/>
            <person name="Zhang H."/>
            <person name="O'Toole P.W."/>
        </authorList>
    </citation>
    <scope>NUCLEOTIDE SEQUENCE [LARGE SCALE GENOMIC DNA]</scope>
    <source>
        <strain evidence="2 3">DSM 17896</strain>
    </source>
</reference>
<dbReference type="STRING" id="396268.IV45_GL001125"/>
<feature type="transmembrane region" description="Helical" evidence="1">
    <location>
        <begin position="222"/>
        <end position="241"/>
    </location>
</feature>
<evidence type="ECO:0000313" key="3">
    <source>
        <dbReference type="Proteomes" id="UP000050934"/>
    </source>
</evidence>
<evidence type="ECO:0000256" key="1">
    <source>
        <dbReference type="SAM" id="Phobius"/>
    </source>
</evidence>
<accession>A0A0R2I6W3</accession>
<organism evidence="2 3">
    <name type="scientific">Limosilactobacillus secaliphilus</name>
    <dbReference type="NCBI Taxonomy" id="396268"/>
    <lineage>
        <taxon>Bacteria</taxon>
        <taxon>Bacillati</taxon>
        <taxon>Bacillota</taxon>
        <taxon>Bacilli</taxon>
        <taxon>Lactobacillales</taxon>
        <taxon>Lactobacillaceae</taxon>
        <taxon>Limosilactobacillus</taxon>
    </lineage>
</organism>
<protein>
    <submittedName>
        <fullName evidence="2">Uncharacterized protein</fullName>
    </submittedName>
</protein>
<name>A0A0R2I6W3_9LACO</name>
<feature type="transmembrane region" description="Helical" evidence="1">
    <location>
        <begin position="174"/>
        <end position="192"/>
    </location>
</feature>
<keyword evidence="1" id="KW-1133">Transmembrane helix</keyword>
<proteinExistence type="predicted"/>
<gene>
    <name evidence="2" type="ORF">IV45_GL001125</name>
</gene>
<keyword evidence="1" id="KW-0472">Membrane</keyword>
<feature type="transmembrane region" description="Helical" evidence="1">
    <location>
        <begin position="141"/>
        <end position="162"/>
    </location>
</feature>
<sequence length="247" mass="27209">MVGILSMLVMMFCLLLNTTVLNEKFVADEITQSAVGGEIQSQINSNLSQFGVEGEAISKKQTNELLQTAVKQVYEGRPIKLDLSDILNNLEDNTTNTLSNYGVSGSVSGSLTDSVNSAVTNIINSKINTPAVNQFESRIKLMRTLVIVGLIISVALVFMVVLYDLFTHTLLRDFRWITLISGGLFALFLNFLKPLIHEVISTDVTMNSLATPIVNDILQQGYWLTAGVVTIGLVLLVMSLLRRRRRA</sequence>
<dbReference type="Proteomes" id="UP000050934">
    <property type="component" value="Unassembled WGS sequence"/>
</dbReference>
<dbReference type="EMBL" id="JQBW01000004">
    <property type="protein sequence ID" value="KRN59382.1"/>
    <property type="molecule type" value="Genomic_DNA"/>
</dbReference>
<dbReference type="PATRIC" id="fig|396268.3.peg.1137"/>
<keyword evidence="3" id="KW-1185">Reference proteome</keyword>
<evidence type="ECO:0000313" key="2">
    <source>
        <dbReference type="EMBL" id="KRN59382.1"/>
    </source>
</evidence>
<keyword evidence="1" id="KW-0812">Transmembrane</keyword>
<dbReference type="AlphaFoldDB" id="A0A0R2I6W3"/>